<dbReference type="InterPro" id="IPR010071">
    <property type="entry name" value="AA_adenyl_dom"/>
</dbReference>
<dbReference type="PROSITE" id="PS50075">
    <property type="entry name" value="CARRIER"/>
    <property type="match status" value="1"/>
</dbReference>
<evidence type="ECO:0000256" key="2">
    <source>
        <dbReference type="ARBA" id="ARBA00022553"/>
    </source>
</evidence>
<dbReference type="InterPro" id="IPR029058">
    <property type="entry name" value="AB_hydrolase_fold"/>
</dbReference>
<dbReference type="Gene3D" id="3.30.300.30">
    <property type="match status" value="1"/>
</dbReference>
<dbReference type="Pfam" id="PF00501">
    <property type="entry name" value="AMP-binding"/>
    <property type="match status" value="1"/>
</dbReference>
<evidence type="ECO:0000256" key="1">
    <source>
        <dbReference type="ARBA" id="ARBA00022450"/>
    </source>
</evidence>
<dbReference type="Proteomes" id="UP001440984">
    <property type="component" value="Unassembled WGS sequence"/>
</dbReference>
<reference evidence="4 5" key="1">
    <citation type="submission" date="2024-05" db="EMBL/GenBank/DDBJ databases">
        <authorList>
            <person name="Zhao H."/>
            <person name="Xu Y."/>
            <person name="Lin S."/>
            <person name="Spain J.C."/>
            <person name="Zhou N.-Y."/>
        </authorList>
    </citation>
    <scope>NUCLEOTIDE SEQUENCE [LARGE SCALE GENOMIC DNA]</scope>
    <source>
        <strain evidence="4 5">NEAU-NG30</strain>
    </source>
</reference>
<evidence type="ECO:0000313" key="5">
    <source>
        <dbReference type="Proteomes" id="UP001440984"/>
    </source>
</evidence>
<keyword evidence="1" id="KW-0596">Phosphopantetheine</keyword>
<keyword evidence="2" id="KW-0597">Phosphoprotein</keyword>
<dbReference type="InterPro" id="IPR025110">
    <property type="entry name" value="AMP-bd_C"/>
</dbReference>
<dbReference type="PANTHER" id="PTHR45527:SF1">
    <property type="entry name" value="FATTY ACID SYNTHASE"/>
    <property type="match status" value="1"/>
</dbReference>
<evidence type="ECO:0000313" key="4">
    <source>
        <dbReference type="EMBL" id="MEQ0565514.1"/>
    </source>
</evidence>
<accession>A0ABV0LT97</accession>
<protein>
    <submittedName>
        <fullName evidence="4">Amino acid adenylation domain-containing protein</fullName>
    </submittedName>
</protein>
<dbReference type="Pfam" id="PF13193">
    <property type="entry name" value="AMP-binding_C"/>
    <property type="match status" value="1"/>
</dbReference>
<proteinExistence type="predicted"/>
<dbReference type="InterPro" id="IPR000873">
    <property type="entry name" value="AMP-dep_synth/lig_dom"/>
</dbReference>
<feature type="domain" description="Carrier" evidence="3">
    <location>
        <begin position="500"/>
        <end position="574"/>
    </location>
</feature>
<keyword evidence="5" id="KW-1185">Reference proteome</keyword>
<comment type="caution">
    <text evidence="4">The sequence shown here is derived from an EMBL/GenBank/DDBJ whole genome shotgun (WGS) entry which is preliminary data.</text>
</comment>
<dbReference type="InterPro" id="IPR042099">
    <property type="entry name" value="ANL_N_sf"/>
</dbReference>
<name>A0ABV0LT97_9PSEU</name>
<dbReference type="PROSITE" id="PS00012">
    <property type="entry name" value="PHOSPHOPANTETHEINE"/>
    <property type="match status" value="1"/>
</dbReference>
<dbReference type="Pfam" id="PF00550">
    <property type="entry name" value="PP-binding"/>
    <property type="match status" value="1"/>
</dbReference>
<dbReference type="CDD" id="cd05930">
    <property type="entry name" value="A_NRPS"/>
    <property type="match status" value="1"/>
</dbReference>
<dbReference type="NCBIfam" id="TIGR01733">
    <property type="entry name" value="AA-adenyl-dom"/>
    <property type="match status" value="1"/>
</dbReference>
<dbReference type="SUPFAM" id="SSF56801">
    <property type="entry name" value="Acetyl-CoA synthetase-like"/>
    <property type="match status" value="1"/>
</dbReference>
<dbReference type="InterPro" id="IPR020845">
    <property type="entry name" value="AMP-binding_CS"/>
</dbReference>
<dbReference type="Gene3D" id="3.40.50.12780">
    <property type="entry name" value="N-terminal domain of ligase-like"/>
    <property type="match status" value="1"/>
</dbReference>
<dbReference type="Gene3D" id="3.40.50.1820">
    <property type="entry name" value="alpha/beta hydrolase"/>
    <property type="match status" value="1"/>
</dbReference>
<dbReference type="InterPro" id="IPR009081">
    <property type="entry name" value="PP-bd_ACP"/>
</dbReference>
<dbReference type="InterPro" id="IPR006162">
    <property type="entry name" value="Ppantetheine_attach_site"/>
</dbReference>
<dbReference type="EMBL" id="JBDZYD010000020">
    <property type="protein sequence ID" value="MEQ0565514.1"/>
    <property type="molecule type" value="Genomic_DNA"/>
</dbReference>
<dbReference type="RefSeq" id="WP_348956605.1">
    <property type="nucleotide sequence ID" value="NZ_JBDZYD010000020.1"/>
</dbReference>
<gene>
    <name evidence="4" type="ORF">ABJI51_41100</name>
</gene>
<dbReference type="InterPro" id="IPR036736">
    <property type="entry name" value="ACP-like_sf"/>
</dbReference>
<dbReference type="SUPFAM" id="SSF47336">
    <property type="entry name" value="ACP-like"/>
    <property type="match status" value="1"/>
</dbReference>
<dbReference type="PANTHER" id="PTHR45527">
    <property type="entry name" value="NONRIBOSOMAL PEPTIDE SYNTHETASE"/>
    <property type="match status" value="1"/>
</dbReference>
<evidence type="ECO:0000259" key="3">
    <source>
        <dbReference type="PROSITE" id="PS50075"/>
    </source>
</evidence>
<organism evidence="4 5">
    <name type="scientific">Amycolatopsis melonis</name>
    <dbReference type="NCBI Taxonomy" id="3156488"/>
    <lineage>
        <taxon>Bacteria</taxon>
        <taxon>Bacillati</taxon>
        <taxon>Actinomycetota</taxon>
        <taxon>Actinomycetes</taxon>
        <taxon>Pseudonocardiales</taxon>
        <taxon>Pseudonocardiaceae</taxon>
        <taxon>Amycolatopsis</taxon>
    </lineage>
</organism>
<dbReference type="InterPro" id="IPR045851">
    <property type="entry name" value="AMP-bd_C_sf"/>
</dbReference>
<dbReference type="PROSITE" id="PS00455">
    <property type="entry name" value="AMP_BINDING"/>
    <property type="match status" value="1"/>
</dbReference>
<sequence>MPDLPPSVVGGGRRFVPQVGWQQLFELRARAFPGRTALVADDVAVSFGDLCRWSGRLANGLRAAGAVPGSVVACAMSRSVRAILAPLAVAKAGAVYLPLDPGLPPARRALILAEARPAVLLTDVPELAADADVVLTPENWRRELAARPGDGDAGTRPGDAAYVVCTSGSTGRPKGVVVGHRSLVNLYGELAARLFPAGGEPQRVAHGLPLAFDAAWNPLLWLVGGHELHLVPDDVRADPEQYVRFVRERRLDVVEAVPAQLTGLVDAGLLTAGTCPRMLLMGGEAVPPPLWTRLRATPGLTAVNLYGPTECTVFTTFCRVADQAEPAIGRPIANTSVRVVDPHDRRPVPVGEPGELLVGGASLALGYLGDAALTAERFGTAPQRWYRTGDRCRCEPDGTLRWLGRFDDQVKIRGHRVEPAEAERALLALPGVRQALVRGEDGVLVAYVVLGSGTPAALRERLAETLPEYLVPAIVEVGALPVGRTGKVDRRATRIAPRPVAMTPAETVVAAAFRSQLGVVSVAPDSDFFALGGHSLSAAALAARLRARGVPCSLRDVLRRRTVARIAELVPDIPEGGAP</sequence>